<dbReference type="AlphaFoldDB" id="A0A9W6EUU2"/>
<dbReference type="SUPFAM" id="SSF52540">
    <property type="entry name" value="P-loop containing nucleoside triphosphate hydrolases"/>
    <property type="match status" value="1"/>
</dbReference>
<dbReference type="Pfam" id="PF13401">
    <property type="entry name" value="AAA_22"/>
    <property type="match status" value="1"/>
</dbReference>
<gene>
    <name evidence="2" type="ORF">NBRC110019_07810</name>
</gene>
<dbReference type="EMBL" id="BRVP01000004">
    <property type="protein sequence ID" value="GLB51742.1"/>
    <property type="molecule type" value="Genomic_DNA"/>
</dbReference>
<dbReference type="Proteomes" id="UP001143545">
    <property type="component" value="Unassembled WGS sequence"/>
</dbReference>
<dbReference type="InterPro" id="IPR049945">
    <property type="entry name" value="AAA_22"/>
</dbReference>
<dbReference type="SUPFAM" id="SSF47413">
    <property type="entry name" value="lambda repressor-like DNA-binding domains"/>
    <property type="match status" value="1"/>
</dbReference>
<dbReference type="InterPro" id="IPR010982">
    <property type="entry name" value="Lambda_DNA-bd_dom_sf"/>
</dbReference>
<dbReference type="PANTHER" id="PTHR35894:SF1">
    <property type="entry name" value="PHOSPHORIBULOKINASE _ URIDINE KINASE FAMILY"/>
    <property type="match status" value="1"/>
</dbReference>
<feature type="domain" description="ORC1/DEAH AAA+ ATPase" evidence="1">
    <location>
        <begin position="106"/>
        <end position="220"/>
    </location>
</feature>
<organism evidence="2 3">
    <name type="scientific">Neptunitalea chrysea</name>
    <dbReference type="NCBI Taxonomy" id="1647581"/>
    <lineage>
        <taxon>Bacteria</taxon>
        <taxon>Pseudomonadati</taxon>
        <taxon>Bacteroidota</taxon>
        <taxon>Flavobacteriia</taxon>
        <taxon>Flavobacteriales</taxon>
        <taxon>Flavobacteriaceae</taxon>
        <taxon>Neptunitalea</taxon>
    </lineage>
</organism>
<dbReference type="Gene3D" id="3.40.50.300">
    <property type="entry name" value="P-loop containing nucleotide triphosphate hydrolases"/>
    <property type="match status" value="1"/>
</dbReference>
<sequence>METTLKQQIAQGVRDFITTHGISQADVAKKSGVRKEYVNIIIKEESNFMYDAGGKTGLIPAKHFYALAELVGISTKKEYWELQPTDQLNTILSNLQTAKQNGSTNVIIGDTGAGKTYALDLFAKKHPQDVFTLKVGSSDNLGDLIDKIIEQLNISTGKTKSKKIRDIAKKLRELKALGFSPMIVFDESEYMKQPALCACKELYDNIHEHCSLVLIGTDQLIDNIDRLRKRNKAGIPQFYRRIKFGIRQLPPIDRSFATFLTDINDRKLRTFLQRNCENYGELHDALVPALREADETKQPLTENLVRTVLGIPDTMYV</sequence>
<proteinExistence type="predicted"/>
<dbReference type="GO" id="GO:0016887">
    <property type="term" value="F:ATP hydrolysis activity"/>
    <property type="evidence" value="ECO:0007669"/>
    <property type="project" value="InterPro"/>
</dbReference>
<keyword evidence="3" id="KW-1185">Reference proteome</keyword>
<dbReference type="PANTHER" id="PTHR35894">
    <property type="entry name" value="GENERAL SECRETION PATHWAY PROTEIN A-RELATED"/>
    <property type="match status" value="1"/>
</dbReference>
<dbReference type="GO" id="GO:0003677">
    <property type="term" value="F:DNA binding"/>
    <property type="evidence" value="ECO:0007669"/>
    <property type="project" value="InterPro"/>
</dbReference>
<dbReference type="InterPro" id="IPR052026">
    <property type="entry name" value="ExeA_AAA_ATPase_DNA-bind"/>
</dbReference>
<dbReference type="RefSeq" id="WP_281752590.1">
    <property type="nucleotide sequence ID" value="NZ_BRVP01000004.1"/>
</dbReference>
<accession>A0A9W6EUU2</accession>
<reference evidence="2" key="1">
    <citation type="submission" date="2022-07" db="EMBL/GenBank/DDBJ databases">
        <title>Taxonomy of Novel Oxalotrophic and Methylotrophic Bacteria.</title>
        <authorList>
            <person name="Sahin N."/>
            <person name="Tani A."/>
        </authorList>
    </citation>
    <scope>NUCLEOTIDE SEQUENCE</scope>
    <source>
        <strain evidence="2">AM327</strain>
    </source>
</reference>
<evidence type="ECO:0000313" key="3">
    <source>
        <dbReference type="Proteomes" id="UP001143545"/>
    </source>
</evidence>
<evidence type="ECO:0000259" key="1">
    <source>
        <dbReference type="Pfam" id="PF13401"/>
    </source>
</evidence>
<comment type="caution">
    <text evidence="2">The sequence shown here is derived from an EMBL/GenBank/DDBJ whole genome shotgun (WGS) entry which is preliminary data.</text>
</comment>
<name>A0A9W6EUU2_9FLAO</name>
<evidence type="ECO:0000313" key="2">
    <source>
        <dbReference type="EMBL" id="GLB51742.1"/>
    </source>
</evidence>
<protein>
    <recommendedName>
        <fullName evidence="1">ORC1/DEAH AAA+ ATPase domain-containing protein</fullName>
    </recommendedName>
</protein>
<dbReference type="InterPro" id="IPR027417">
    <property type="entry name" value="P-loop_NTPase"/>
</dbReference>